<evidence type="ECO:0000259" key="5">
    <source>
        <dbReference type="SMART" id="SM00479"/>
    </source>
</evidence>
<dbReference type="SUPFAM" id="SSF53098">
    <property type="entry name" value="Ribonuclease H-like"/>
    <property type="match status" value="1"/>
</dbReference>
<keyword evidence="1" id="KW-0540">Nuclease</keyword>
<dbReference type="Pfam" id="PF00929">
    <property type="entry name" value="RNase_T"/>
    <property type="match status" value="1"/>
</dbReference>
<feature type="region of interest" description="Disordered" evidence="4">
    <location>
        <begin position="223"/>
        <end position="258"/>
    </location>
</feature>
<evidence type="ECO:0000256" key="1">
    <source>
        <dbReference type="ARBA" id="ARBA00022722"/>
    </source>
</evidence>
<sequence length="258" mass="28162">MTSSAMSWADGPLAAFDVESTGVDTDTDRIVTATLIAITPGKQPVVRTWLADPGVEIPDSATEVHGISTEHARTHGRAAATVVAELAEALAEVWTATTPLCAFNAGFDLSLLAAELRRHHGQELTVSGPVVDPLCLDKHLDRYRRGKRTLAALCEHHRVRLEDAHSSAGDALACARLAWRLAKSYPEQIGALDPAVLHEQQTGWYRTQQHSFADYLDSLAGRQESDHEAEQLRRRATDVRDNAEHWPLRPARSGSEAA</sequence>
<name>A0A368VI79_9ACTN</name>
<feature type="domain" description="Exonuclease" evidence="5">
    <location>
        <begin position="12"/>
        <end position="187"/>
    </location>
</feature>
<dbReference type="GO" id="GO:0003676">
    <property type="term" value="F:nucleic acid binding"/>
    <property type="evidence" value="ECO:0007669"/>
    <property type="project" value="InterPro"/>
</dbReference>
<keyword evidence="3" id="KW-0269">Exonuclease</keyword>
<dbReference type="OrthoDB" id="9791657at2"/>
<evidence type="ECO:0000256" key="2">
    <source>
        <dbReference type="ARBA" id="ARBA00022801"/>
    </source>
</evidence>
<comment type="caution">
    <text evidence="6">The sequence shown here is derived from an EMBL/GenBank/DDBJ whole genome shotgun (WGS) entry which is preliminary data.</text>
</comment>
<reference evidence="6 7" key="1">
    <citation type="submission" date="2018-07" db="EMBL/GenBank/DDBJ databases">
        <title>Genomic Encyclopedia of Type Strains, Phase III (KMG-III): the genomes of soil and plant-associated and newly described type strains.</title>
        <authorList>
            <person name="Whitman W."/>
        </authorList>
    </citation>
    <scope>NUCLEOTIDE SEQUENCE [LARGE SCALE GENOMIC DNA]</scope>
    <source>
        <strain evidence="6 7">CECT 8575</strain>
    </source>
</reference>
<accession>A0A368VI79</accession>
<keyword evidence="7" id="KW-1185">Reference proteome</keyword>
<dbReference type="Gene3D" id="3.30.420.10">
    <property type="entry name" value="Ribonuclease H-like superfamily/Ribonuclease H"/>
    <property type="match status" value="1"/>
</dbReference>
<evidence type="ECO:0000256" key="3">
    <source>
        <dbReference type="ARBA" id="ARBA00022839"/>
    </source>
</evidence>
<dbReference type="Proteomes" id="UP000253495">
    <property type="component" value="Unassembled WGS sequence"/>
</dbReference>
<dbReference type="InterPro" id="IPR013520">
    <property type="entry name" value="Ribonucl_H"/>
</dbReference>
<dbReference type="CDD" id="cd06127">
    <property type="entry name" value="DEDDh"/>
    <property type="match status" value="1"/>
</dbReference>
<dbReference type="NCBIfam" id="NF005927">
    <property type="entry name" value="PRK07942.1"/>
    <property type="match status" value="1"/>
</dbReference>
<evidence type="ECO:0000256" key="4">
    <source>
        <dbReference type="SAM" id="MobiDB-lite"/>
    </source>
</evidence>
<organism evidence="6 7">
    <name type="scientific">Halopolyspora algeriensis</name>
    <dbReference type="NCBI Taxonomy" id="1500506"/>
    <lineage>
        <taxon>Bacteria</taxon>
        <taxon>Bacillati</taxon>
        <taxon>Actinomycetota</taxon>
        <taxon>Actinomycetes</taxon>
        <taxon>Actinomycetes incertae sedis</taxon>
        <taxon>Halopolyspora</taxon>
    </lineage>
</organism>
<protein>
    <submittedName>
        <fullName evidence="6">DNA polymerase-3 subunit epsilon</fullName>
    </submittedName>
</protein>
<dbReference type="GO" id="GO:0008408">
    <property type="term" value="F:3'-5' exonuclease activity"/>
    <property type="evidence" value="ECO:0007669"/>
    <property type="project" value="TreeGrafter"/>
</dbReference>
<dbReference type="PANTHER" id="PTHR30231">
    <property type="entry name" value="DNA POLYMERASE III SUBUNIT EPSILON"/>
    <property type="match status" value="1"/>
</dbReference>
<evidence type="ECO:0000313" key="7">
    <source>
        <dbReference type="Proteomes" id="UP000253495"/>
    </source>
</evidence>
<dbReference type="GO" id="GO:0005829">
    <property type="term" value="C:cytosol"/>
    <property type="evidence" value="ECO:0007669"/>
    <property type="project" value="TreeGrafter"/>
</dbReference>
<dbReference type="AlphaFoldDB" id="A0A368VI79"/>
<feature type="compositionally biased region" description="Basic and acidic residues" evidence="4">
    <location>
        <begin position="223"/>
        <end position="247"/>
    </location>
</feature>
<dbReference type="RefSeq" id="WP_114454506.1">
    <property type="nucleotide sequence ID" value="NZ_QPJC01000013.1"/>
</dbReference>
<gene>
    <name evidence="6" type="ORF">DFQ14_113147</name>
</gene>
<evidence type="ECO:0000313" key="6">
    <source>
        <dbReference type="EMBL" id="RCW40064.1"/>
    </source>
</evidence>
<dbReference type="PANTHER" id="PTHR30231:SF4">
    <property type="entry name" value="PROTEIN NEN2"/>
    <property type="match status" value="1"/>
</dbReference>
<dbReference type="SMART" id="SM00479">
    <property type="entry name" value="EXOIII"/>
    <property type="match status" value="1"/>
</dbReference>
<proteinExistence type="predicted"/>
<dbReference type="InterPro" id="IPR036397">
    <property type="entry name" value="RNaseH_sf"/>
</dbReference>
<dbReference type="InterPro" id="IPR012337">
    <property type="entry name" value="RNaseH-like_sf"/>
</dbReference>
<dbReference type="EMBL" id="QPJC01000013">
    <property type="protein sequence ID" value="RCW40064.1"/>
    <property type="molecule type" value="Genomic_DNA"/>
</dbReference>
<keyword evidence="2" id="KW-0378">Hydrolase</keyword>